<feature type="domain" description="Peptidase S33 tripeptidyl aminopeptidase-like C-terminal" evidence="5">
    <location>
        <begin position="371"/>
        <end position="468"/>
    </location>
</feature>
<evidence type="ECO:0000256" key="2">
    <source>
        <dbReference type="ARBA" id="ARBA00022801"/>
    </source>
</evidence>
<dbReference type="PANTHER" id="PTHR43248">
    <property type="entry name" value="2-SUCCINYL-6-HYDROXY-2,4-CYCLOHEXADIENE-1-CARBOXYLATE SYNTHASE"/>
    <property type="match status" value="1"/>
</dbReference>
<dbReference type="RefSeq" id="WP_025354946.1">
    <property type="nucleotide sequence ID" value="NZ_CP007155.1"/>
</dbReference>
<dbReference type="InterPro" id="IPR000073">
    <property type="entry name" value="AB_hydrolase_1"/>
</dbReference>
<keyword evidence="2" id="KW-0378">Hydrolase</keyword>
<feature type="chain" id="PRO_5004875148" evidence="3">
    <location>
        <begin position="22"/>
        <end position="471"/>
    </location>
</feature>
<feature type="domain" description="AB hydrolase-1" evidence="4">
    <location>
        <begin position="74"/>
        <end position="261"/>
    </location>
</feature>
<protein>
    <submittedName>
        <fullName evidence="6">TAP domain protein</fullName>
    </submittedName>
</protein>
<gene>
    <name evidence="6" type="ORF">KALB_1348</name>
</gene>
<dbReference type="EMBL" id="CP007155">
    <property type="protein sequence ID" value="AHH94721.1"/>
    <property type="molecule type" value="Genomic_DNA"/>
</dbReference>
<reference evidence="6 7" key="1">
    <citation type="journal article" date="2014" name="BMC Genomics">
        <title>Complete genome sequence of producer of the glycopeptide antibiotic Aculeximycin Kutzneria albida DSM 43870T, a representative of minor genus of Pseudonocardiaceae.</title>
        <authorList>
            <person name="Rebets Y."/>
            <person name="Tokovenko B."/>
            <person name="Lushchyk I."/>
            <person name="Ruckert C."/>
            <person name="Zaburannyi N."/>
            <person name="Bechthold A."/>
            <person name="Kalinowski J."/>
            <person name="Luzhetskyy A."/>
        </authorList>
    </citation>
    <scope>NUCLEOTIDE SEQUENCE [LARGE SCALE GENOMIC DNA]</scope>
    <source>
        <strain evidence="6">DSM 43870</strain>
    </source>
</reference>
<dbReference type="InterPro" id="IPR051601">
    <property type="entry name" value="Serine_prot/Carboxylest_S33"/>
</dbReference>
<evidence type="ECO:0000259" key="5">
    <source>
        <dbReference type="Pfam" id="PF08386"/>
    </source>
</evidence>
<dbReference type="PATRIC" id="fig|1449976.3.peg.1354"/>
<feature type="signal peptide" evidence="3">
    <location>
        <begin position="1"/>
        <end position="21"/>
    </location>
</feature>
<accession>W5W2L0</accession>
<dbReference type="Proteomes" id="UP000019225">
    <property type="component" value="Chromosome"/>
</dbReference>
<proteinExistence type="inferred from homology"/>
<organism evidence="6 7">
    <name type="scientific">Kutzneria albida DSM 43870</name>
    <dbReference type="NCBI Taxonomy" id="1449976"/>
    <lineage>
        <taxon>Bacteria</taxon>
        <taxon>Bacillati</taxon>
        <taxon>Actinomycetota</taxon>
        <taxon>Actinomycetes</taxon>
        <taxon>Pseudonocardiales</taxon>
        <taxon>Pseudonocardiaceae</taxon>
        <taxon>Kutzneria</taxon>
    </lineage>
</organism>
<dbReference type="InterPro" id="IPR029058">
    <property type="entry name" value="AB_hydrolase_fold"/>
</dbReference>
<dbReference type="STRING" id="1449976.KALB_1348"/>
<keyword evidence="3" id="KW-0732">Signal</keyword>
<dbReference type="AlphaFoldDB" id="W5W2L0"/>
<dbReference type="HOGENOM" id="CLU_013364_3_3_11"/>
<dbReference type="OrthoDB" id="4006962at2"/>
<evidence type="ECO:0000256" key="3">
    <source>
        <dbReference type="SAM" id="SignalP"/>
    </source>
</evidence>
<dbReference type="SUPFAM" id="SSF53474">
    <property type="entry name" value="alpha/beta-Hydrolases"/>
    <property type="match status" value="1"/>
</dbReference>
<comment type="similarity">
    <text evidence="1">Belongs to the peptidase S33 family.</text>
</comment>
<keyword evidence="7" id="KW-1185">Reference proteome</keyword>
<dbReference type="InterPro" id="IPR013595">
    <property type="entry name" value="Pept_S33_TAP-like_C"/>
</dbReference>
<dbReference type="Pfam" id="PF00561">
    <property type="entry name" value="Abhydrolase_1"/>
    <property type="match status" value="1"/>
</dbReference>
<dbReference type="Gene3D" id="3.40.50.1820">
    <property type="entry name" value="alpha/beta hydrolase"/>
    <property type="match status" value="1"/>
</dbReference>
<dbReference type="PANTHER" id="PTHR43248:SF30">
    <property type="entry name" value="AB HYDROLASE-1 DOMAIN-CONTAINING PROTEIN"/>
    <property type="match status" value="1"/>
</dbReference>
<evidence type="ECO:0000259" key="4">
    <source>
        <dbReference type="Pfam" id="PF00561"/>
    </source>
</evidence>
<dbReference type="eggNOG" id="COG0596">
    <property type="taxonomic scope" value="Bacteria"/>
</dbReference>
<dbReference type="KEGG" id="kal:KALB_1348"/>
<dbReference type="GO" id="GO:0016787">
    <property type="term" value="F:hydrolase activity"/>
    <property type="evidence" value="ECO:0007669"/>
    <property type="project" value="UniProtKB-KW"/>
</dbReference>
<evidence type="ECO:0000313" key="6">
    <source>
        <dbReference type="EMBL" id="AHH94721.1"/>
    </source>
</evidence>
<dbReference type="Pfam" id="PF08386">
    <property type="entry name" value="Abhydrolase_4"/>
    <property type="match status" value="1"/>
</dbReference>
<evidence type="ECO:0000256" key="1">
    <source>
        <dbReference type="ARBA" id="ARBA00010088"/>
    </source>
</evidence>
<name>W5W2L0_9PSEU</name>
<evidence type="ECO:0000313" key="7">
    <source>
        <dbReference type="Proteomes" id="UP000019225"/>
    </source>
</evidence>
<sequence length="471" mass="50526">MRLLALGAVLLLGLTQAPAVAAAGGLAWHPCEQDGTADCATLTVPVDWADPARGTFPLAVARRRATDQAGRIGALLINPGGPGASGVSMALSANRFFGPDVVSRFDLIGFDPRGVGASQPIKCASRPSARPPTSQAEFEALAEANRRQRADCRQHSGPIFDHADTMSVVQDVDALRAALGESKISYYGASYGTLLGQQYAERHGDRVRSMVLDGVMDHSLHLTEFSVSAAASGEDALATFADWCQRQDSCALHGKQVLSYWDQLLDAADQGRLVEQVDTMPASSWYVIQHAYGSLIRPDFPGLAQWLATLRITASPVPQPSSAETAGGELTDNPRPAVFCQDWTPRVTSYADWQRITGAERAAAPHLRYSSEAREAVLSCVGWPEQAANPPRPVRLGPGPRILLVNPLHDPATGYSWAQGLHRQAPQRTVLLRYDGTGHTAYFRTDCVRHTVDDYLVAQTVPATGTSCPAA</sequence>